<evidence type="ECO:0000256" key="1">
    <source>
        <dbReference type="ARBA" id="ARBA00011009"/>
    </source>
</evidence>
<feature type="domain" description="Glycerol-3-phosphate dehydrogenase NAD-dependent N-terminal" evidence="4">
    <location>
        <begin position="2"/>
        <end position="163"/>
    </location>
</feature>
<feature type="domain" description="Glycerol-3-phosphate dehydrogenase NAD-dependent C-terminal" evidence="5">
    <location>
        <begin position="186"/>
        <end position="326"/>
    </location>
</feature>
<dbReference type="Pfam" id="PF07479">
    <property type="entry name" value="NAD_Gly3P_dh_C"/>
    <property type="match status" value="1"/>
</dbReference>
<dbReference type="GO" id="GO:0051287">
    <property type="term" value="F:NAD binding"/>
    <property type="evidence" value="ECO:0007669"/>
    <property type="project" value="InterPro"/>
</dbReference>
<dbReference type="Pfam" id="PF01210">
    <property type="entry name" value="NAD_Gly3P_dh_N"/>
    <property type="match status" value="1"/>
</dbReference>
<dbReference type="AlphaFoldDB" id="A0A6J6X2J4"/>
<evidence type="ECO:0000313" key="6">
    <source>
        <dbReference type="EMBL" id="CAB4791072.1"/>
    </source>
</evidence>
<dbReference type="InterPro" id="IPR013328">
    <property type="entry name" value="6PGD_dom2"/>
</dbReference>
<proteinExistence type="inferred from homology"/>
<evidence type="ECO:0000256" key="2">
    <source>
        <dbReference type="ARBA" id="ARBA00023002"/>
    </source>
</evidence>
<dbReference type="InterPro" id="IPR006109">
    <property type="entry name" value="G3P_DH_NAD-dep_C"/>
</dbReference>
<sequence>MKVAVIGAGSWGTAVAALAAKNVETTLWARSEELSAVMQRDSQNNAYLPGIDLPEMTYTSDLEAACRGADIVAIGVPSHGFRAVLASAASSIDSGATVISLVKGVEQGTLLRMTQVAHEVLSSGDHRHDHSHDLNAIGVLTGPNLAREVAEGQPAASVVAIPDGGRAEQVQAAFMSATFRVYTNPDVVGCEIAGALKNVMAIAAGVAHGLGYGDNTIAALITRGLAELARLGIALGGSPLTFSGLAGMGDLVATCISDKSRNRTVGVELGRGRSLEDVVNEMHMVAEGVKTTRAVLDLAALHSLEMPIAEQVGAVLYDGRRPDEIVPALMMRGATSEMHGLG</sequence>
<dbReference type="GO" id="GO:0046168">
    <property type="term" value="P:glycerol-3-phosphate catabolic process"/>
    <property type="evidence" value="ECO:0007669"/>
    <property type="project" value="InterPro"/>
</dbReference>
<dbReference type="HAMAP" id="MF_00394">
    <property type="entry name" value="NAD_Glyc3P_dehydrog"/>
    <property type="match status" value="1"/>
</dbReference>
<dbReference type="GO" id="GO:0005829">
    <property type="term" value="C:cytosol"/>
    <property type="evidence" value="ECO:0007669"/>
    <property type="project" value="TreeGrafter"/>
</dbReference>
<dbReference type="InterPro" id="IPR036291">
    <property type="entry name" value="NAD(P)-bd_dom_sf"/>
</dbReference>
<dbReference type="Gene3D" id="3.40.50.720">
    <property type="entry name" value="NAD(P)-binding Rossmann-like Domain"/>
    <property type="match status" value="1"/>
</dbReference>
<dbReference type="PIRSF" id="PIRSF000114">
    <property type="entry name" value="Glycerol-3-P_dh"/>
    <property type="match status" value="1"/>
</dbReference>
<reference evidence="6" key="1">
    <citation type="submission" date="2020-05" db="EMBL/GenBank/DDBJ databases">
        <authorList>
            <person name="Chiriac C."/>
            <person name="Salcher M."/>
            <person name="Ghai R."/>
            <person name="Kavagutti S V."/>
        </authorList>
    </citation>
    <scope>NUCLEOTIDE SEQUENCE</scope>
</reference>
<organism evidence="6">
    <name type="scientific">freshwater metagenome</name>
    <dbReference type="NCBI Taxonomy" id="449393"/>
    <lineage>
        <taxon>unclassified sequences</taxon>
        <taxon>metagenomes</taxon>
        <taxon>ecological metagenomes</taxon>
    </lineage>
</organism>
<evidence type="ECO:0000259" key="4">
    <source>
        <dbReference type="Pfam" id="PF01210"/>
    </source>
</evidence>
<name>A0A6J6X2J4_9ZZZZ</name>
<keyword evidence="3" id="KW-0520">NAD</keyword>
<dbReference type="PANTHER" id="PTHR11728:SF1">
    <property type="entry name" value="GLYCEROL-3-PHOSPHATE DEHYDROGENASE [NAD(+)] 2, CHLOROPLASTIC"/>
    <property type="match status" value="1"/>
</dbReference>
<dbReference type="Gene3D" id="1.10.1040.10">
    <property type="entry name" value="N-(1-d-carboxylethyl)-l-norvaline Dehydrogenase, domain 2"/>
    <property type="match status" value="1"/>
</dbReference>
<gene>
    <name evidence="6" type="ORF">UFOPK2996_00461</name>
</gene>
<comment type="similarity">
    <text evidence="1">Belongs to the NAD-dependent glycerol-3-phosphate dehydrogenase family.</text>
</comment>
<dbReference type="NCBIfam" id="NF000940">
    <property type="entry name" value="PRK00094.1-2"/>
    <property type="match status" value="1"/>
</dbReference>
<dbReference type="SUPFAM" id="SSF51735">
    <property type="entry name" value="NAD(P)-binding Rossmann-fold domains"/>
    <property type="match status" value="1"/>
</dbReference>
<dbReference type="InterPro" id="IPR011128">
    <property type="entry name" value="G3P_DH_NAD-dep_N"/>
</dbReference>
<dbReference type="GO" id="GO:0047952">
    <property type="term" value="F:glycerol-3-phosphate dehydrogenase [NAD(P)+] activity"/>
    <property type="evidence" value="ECO:0007669"/>
    <property type="project" value="TreeGrafter"/>
</dbReference>
<dbReference type="GO" id="GO:0005975">
    <property type="term" value="P:carbohydrate metabolic process"/>
    <property type="evidence" value="ECO:0007669"/>
    <property type="project" value="InterPro"/>
</dbReference>
<dbReference type="PROSITE" id="PS00957">
    <property type="entry name" value="NAD_G3PDH"/>
    <property type="match status" value="1"/>
</dbReference>
<dbReference type="SUPFAM" id="SSF48179">
    <property type="entry name" value="6-phosphogluconate dehydrogenase C-terminal domain-like"/>
    <property type="match status" value="1"/>
</dbReference>
<protein>
    <submittedName>
        <fullName evidence="6">Unannotated protein</fullName>
    </submittedName>
</protein>
<dbReference type="InterPro" id="IPR006168">
    <property type="entry name" value="G3P_DH_NAD-dep"/>
</dbReference>
<dbReference type="FunFam" id="1.10.1040.10:FF:000001">
    <property type="entry name" value="Glycerol-3-phosphate dehydrogenase [NAD(P)+]"/>
    <property type="match status" value="1"/>
</dbReference>
<dbReference type="NCBIfam" id="NF000942">
    <property type="entry name" value="PRK00094.1-4"/>
    <property type="match status" value="1"/>
</dbReference>
<keyword evidence="2" id="KW-0560">Oxidoreductase</keyword>
<dbReference type="InterPro" id="IPR008927">
    <property type="entry name" value="6-PGluconate_DH-like_C_sf"/>
</dbReference>
<evidence type="ECO:0000256" key="3">
    <source>
        <dbReference type="ARBA" id="ARBA00023027"/>
    </source>
</evidence>
<dbReference type="FunFam" id="3.40.50.720:FF:000019">
    <property type="entry name" value="Glycerol-3-phosphate dehydrogenase [NAD(P)+]"/>
    <property type="match status" value="1"/>
</dbReference>
<dbReference type="PANTHER" id="PTHR11728">
    <property type="entry name" value="GLYCEROL-3-PHOSPHATE DEHYDROGENASE"/>
    <property type="match status" value="1"/>
</dbReference>
<evidence type="ECO:0000259" key="5">
    <source>
        <dbReference type="Pfam" id="PF07479"/>
    </source>
</evidence>
<dbReference type="EMBL" id="CAFAAH010000041">
    <property type="protein sequence ID" value="CAB4791072.1"/>
    <property type="molecule type" value="Genomic_DNA"/>
</dbReference>
<accession>A0A6J6X2J4</accession>
<dbReference type="PRINTS" id="PR00077">
    <property type="entry name" value="GPDHDRGNASE"/>
</dbReference>